<protein>
    <recommendedName>
        <fullName evidence="1">BLUF domain-containing protein</fullName>
    </recommendedName>
</protein>
<dbReference type="SUPFAM" id="SSF54975">
    <property type="entry name" value="Acylphosphatase/BLUF domain-like"/>
    <property type="match status" value="1"/>
</dbReference>
<dbReference type="Pfam" id="PF04940">
    <property type="entry name" value="BLUF"/>
    <property type="match status" value="1"/>
</dbReference>
<keyword evidence="3" id="KW-1185">Reference proteome</keyword>
<dbReference type="GO" id="GO:0009882">
    <property type="term" value="F:blue light photoreceptor activity"/>
    <property type="evidence" value="ECO:0007669"/>
    <property type="project" value="InterPro"/>
</dbReference>
<dbReference type="EMBL" id="JACHXZ010000001">
    <property type="protein sequence ID" value="MBB3167816.1"/>
    <property type="molecule type" value="Genomic_DNA"/>
</dbReference>
<reference evidence="2 3" key="1">
    <citation type="submission" date="2020-08" db="EMBL/GenBank/DDBJ databases">
        <title>Genomic Encyclopedia of Type Strains, Phase III (KMG-III): the genomes of soil and plant-associated and newly described type strains.</title>
        <authorList>
            <person name="Whitman W."/>
        </authorList>
    </citation>
    <scope>NUCLEOTIDE SEQUENCE [LARGE SCALE GENOMIC DNA]</scope>
    <source>
        <strain evidence="2 3">CECT 8571</strain>
    </source>
</reference>
<name>A0A839UPT9_9GAMM</name>
<evidence type="ECO:0000313" key="2">
    <source>
        <dbReference type="EMBL" id="MBB3167816.1"/>
    </source>
</evidence>
<dbReference type="GO" id="GO:0071949">
    <property type="term" value="F:FAD binding"/>
    <property type="evidence" value="ECO:0007669"/>
    <property type="project" value="InterPro"/>
</dbReference>
<dbReference type="Gene3D" id="3.30.70.100">
    <property type="match status" value="1"/>
</dbReference>
<dbReference type="PROSITE" id="PS50925">
    <property type="entry name" value="BLUF"/>
    <property type="match status" value="1"/>
</dbReference>
<dbReference type="Proteomes" id="UP000559987">
    <property type="component" value="Unassembled WGS sequence"/>
</dbReference>
<gene>
    <name evidence="2" type="ORF">FHS30_000992</name>
</gene>
<accession>A0A839UPT9</accession>
<evidence type="ECO:0000313" key="3">
    <source>
        <dbReference type="Proteomes" id="UP000559987"/>
    </source>
</evidence>
<evidence type="ECO:0000259" key="1">
    <source>
        <dbReference type="PROSITE" id="PS50925"/>
    </source>
</evidence>
<organism evidence="2 3">
    <name type="scientific">Simiduia aestuariiviva</name>
    <dbReference type="NCBI Taxonomy" id="1510459"/>
    <lineage>
        <taxon>Bacteria</taxon>
        <taxon>Pseudomonadati</taxon>
        <taxon>Pseudomonadota</taxon>
        <taxon>Gammaproteobacteria</taxon>
        <taxon>Cellvibrionales</taxon>
        <taxon>Cellvibrionaceae</taxon>
        <taxon>Simiduia</taxon>
    </lineage>
</organism>
<dbReference type="InterPro" id="IPR007024">
    <property type="entry name" value="BLUF_domain"/>
</dbReference>
<proteinExistence type="predicted"/>
<sequence>MLKFVMYVSDACPKMLDDQEQMISDLIDIERTAKHRNSALNITGVLLVDNGHFIQLLEGYEAEVDELLASIKNDSRHSNVCVLMDEEVSARSFGDWNMDIFTLDIQPELKSSDLHRFRDCYLANEKPNAREVATWVRRLITHPEIRFQGAAAC</sequence>
<dbReference type="InterPro" id="IPR036046">
    <property type="entry name" value="Acylphosphatase-like_dom_sf"/>
</dbReference>
<dbReference type="SMART" id="SM01034">
    <property type="entry name" value="BLUF"/>
    <property type="match status" value="1"/>
</dbReference>
<comment type="caution">
    <text evidence="2">The sequence shown here is derived from an EMBL/GenBank/DDBJ whole genome shotgun (WGS) entry which is preliminary data.</text>
</comment>
<feature type="domain" description="BLUF" evidence="1">
    <location>
        <begin position="2"/>
        <end position="99"/>
    </location>
</feature>
<dbReference type="RefSeq" id="WP_183908857.1">
    <property type="nucleotide sequence ID" value="NZ_JACHXZ010000001.1"/>
</dbReference>
<dbReference type="AlphaFoldDB" id="A0A839UPT9"/>